<feature type="domain" description="HTH tetR-type" evidence="3">
    <location>
        <begin position="20"/>
        <end position="80"/>
    </location>
</feature>
<accession>A0A7Y9B1C2</accession>
<dbReference type="InterPro" id="IPR050624">
    <property type="entry name" value="HTH-type_Tx_Regulator"/>
</dbReference>
<dbReference type="PANTHER" id="PTHR43479:SF11">
    <property type="entry name" value="ACREF_ENVCD OPERON REPRESSOR-RELATED"/>
    <property type="match status" value="1"/>
</dbReference>
<dbReference type="RefSeq" id="WP_009644840.1">
    <property type="nucleotide sequence ID" value="NZ_JABXYR010000002.1"/>
</dbReference>
<dbReference type="Pfam" id="PF00440">
    <property type="entry name" value="TetR_N"/>
    <property type="match status" value="1"/>
</dbReference>
<proteinExistence type="predicted"/>
<dbReference type="Gene3D" id="1.10.357.10">
    <property type="entry name" value="Tetracycline Repressor, domain 2"/>
    <property type="match status" value="1"/>
</dbReference>
<evidence type="ECO:0000313" key="4">
    <source>
        <dbReference type="EMBL" id="NWO24034.1"/>
    </source>
</evidence>
<evidence type="ECO:0000256" key="2">
    <source>
        <dbReference type="PROSITE-ProRule" id="PRU00335"/>
    </source>
</evidence>
<dbReference type="PANTHER" id="PTHR43479">
    <property type="entry name" value="ACREF/ENVCD OPERON REPRESSOR-RELATED"/>
    <property type="match status" value="1"/>
</dbReference>
<reference evidence="4 5" key="1">
    <citation type="submission" date="2020-06" db="EMBL/GenBank/DDBJ databases">
        <title>Mogibacterium timidum strain W9173 genomic sequence.</title>
        <authorList>
            <person name="Wade W.G."/>
            <person name="Johnston C.D."/>
            <person name="Chen T."/>
            <person name="Dewhirst F.E."/>
        </authorList>
    </citation>
    <scope>NUCLEOTIDE SEQUENCE [LARGE SCALE GENOMIC DNA]</scope>
    <source>
        <strain evidence="4 5">W9173</strain>
    </source>
</reference>
<evidence type="ECO:0000313" key="5">
    <source>
        <dbReference type="Proteomes" id="UP000526307"/>
    </source>
</evidence>
<dbReference type="Gene3D" id="1.10.10.60">
    <property type="entry name" value="Homeodomain-like"/>
    <property type="match status" value="1"/>
</dbReference>
<comment type="caution">
    <text evidence="4">The sequence shown here is derived from an EMBL/GenBank/DDBJ whole genome shotgun (WGS) entry which is preliminary data.</text>
</comment>
<dbReference type="PROSITE" id="PS50977">
    <property type="entry name" value="HTH_TETR_2"/>
    <property type="match status" value="1"/>
</dbReference>
<dbReference type="InterPro" id="IPR001647">
    <property type="entry name" value="HTH_TetR"/>
</dbReference>
<dbReference type="GO" id="GO:0003677">
    <property type="term" value="F:DNA binding"/>
    <property type="evidence" value="ECO:0007669"/>
    <property type="project" value="UniProtKB-UniRule"/>
</dbReference>
<protein>
    <submittedName>
        <fullName evidence="4">TetR/AcrR family transcriptional regulator</fullName>
    </submittedName>
</protein>
<evidence type="ECO:0000259" key="3">
    <source>
        <dbReference type="PROSITE" id="PS50977"/>
    </source>
</evidence>
<dbReference type="EMBL" id="JABXYR010000002">
    <property type="protein sequence ID" value="NWO24034.1"/>
    <property type="molecule type" value="Genomic_DNA"/>
</dbReference>
<sequence length="209" mass="24638">MKSKESKHKNIRIPKQKRSIERKNLIKNTALLLFSEKDYANVSTNEIAKTAGVSIGSLYSYYPNKKAIYDELVKDLYSNILEKIIPEDLSQFSFFEIIKKYIKFVLDSHSYLTSFQKKITALSYQNNDFRELEKPYRIFATNKILSLLEFYRPNLKIKDLSTASFIIHTTVESIVHELAFYPDETQNKEKVINEFAEMLYNYLFKEPLE</sequence>
<evidence type="ECO:0000256" key="1">
    <source>
        <dbReference type="ARBA" id="ARBA00023125"/>
    </source>
</evidence>
<dbReference type="PRINTS" id="PR00455">
    <property type="entry name" value="HTHTETR"/>
</dbReference>
<organism evidence="4 5">
    <name type="scientific">Mogibacterium timidum</name>
    <dbReference type="NCBI Taxonomy" id="35519"/>
    <lineage>
        <taxon>Bacteria</taxon>
        <taxon>Bacillati</taxon>
        <taxon>Bacillota</taxon>
        <taxon>Clostridia</taxon>
        <taxon>Peptostreptococcales</taxon>
        <taxon>Anaerovoracaceae</taxon>
        <taxon>Mogibacterium</taxon>
    </lineage>
</organism>
<dbReference type="InterPro" id="IPR009057">
    <property type="entry name" value="Homeodomain-like_sf"/>
</dbReference>
<keyword evidence="1 2" id="KW-0238">DNA-binding</keyword>
<keyword evidence="5" id="KW-1185">Reference proteome</keyword>
<feature type="DNA-binding region" description="H-T-H motif" evidence="2">
    <location>
        <begin position="43"/>
        <end position="62"/>
    </location>
</feature>
<name>A0A7Y9B1C2_9FIRM</name>
<gene>
    <name evidence="4" type="ORF">HW270_08225</name>
</gene>
<dbReference type="AlphaFoldDB" id="A0A7Y9B1C2"/>
<dbReference type="Proteomes" id="UP000526307">
    <property type="component" value="Unassembled WGS sequence"/>
</dbReference>
<dbReference type="SUPFAM" id="SSF46689">
    <property type="entry name" value="Homeodomain-like"/>
    <property type="match status" value="1"/>
</dbReference>